<accession>A0ABS6CZZ3</accession>
<protein>
    <submittedName>
        <fullName evidence="1">Uncharacterized protein</fullName>
    </submittedName>
</protein>
<comment type="caution">
    <text evidence="1">The sequence shown here is derived from an EMBL/GenBank/DDBJ whole genome shotgun (WGS) entry which is preliminary data.</text>
</comment>
<sequence>MMFYNHFGQGSSLYELGEVVSGKEDIEKLNGTITVTAYQE</sequence>
<dbReference type="Proteomes" id="UP000723714">
    <property type="component" value="Unassembled WGS sequence"/>
</dbReference>
<name>A0ABS6CZZ3_9FIRM</name>
<gene>
    <name evidence="1" type="ORF">HGO97_003590</name>
</gene>
<dbReference type="EMBL" id="JABACJ020000002">
    <property type="protein sequence ID" value="MBU3874895.1"/>
    <property type="molecule type" value="Genomic_DNA"/>
</dbReference>
<evidence type="ECO:0000313" key="1">
    <source>
        <dbReference type="EMBL" id="MBU3874895.1"/>
    </source>
</evidence>
<reference evidence="1 2" key="1">
    <citation type="submission" date="2021-06" db="EMBL/GenBank/DDBJ databases">
        <title>Faecalicatena sp. nov. isolated from porcine feces.</title>
        <authorList>
            <person name="Oh B.S."/>
            <person name="Lee J.H."/>
        </authorList>
    </citation>
    <scope>NUCLEOTIDE SEQUENCE [LARGE SCALE GENOMIC DNA]</scope>
    <source>
        <strain evidence="1 2">AGMB00832</strain>
    </source>
</reference>
<keyword evidence="2" id="KW-1185">Reference proteome</keyword>
<evidence type="ECO:0000313" key="2">
    <source>
        <dbReference type="Proteomes" id="UP000723714"/>
    </source>
</evidence>
<proteinExistence type="predicted"/>
<organism evidence="1 2">
    <name type="scientific">Faecalicatena faecalis</name>
    <dbReference type="NCBI Taxonomy" id="2726362"/>
    <lineage>
        <taxon>Bacteria</taxon>
        <taxon>Bacillati</taxon>
        <taxon>Bacillota</taxon>
        <taxon>Clostridia</taxon>
        <taxon>Lachnospirales</taxon>
        <taxon>Lachnospiraceae</taxon>
        <taxon>Faecalicatena</taxon>
    </lineage>
</organism>